<evidence type="ECO:0000313" key="8">
    <source>
        <dbReference type="Proteomes" id="UP000182818"/>
    </source>
</evidence>
<evidence type="ECO:0000256" key="4">
    <source>
        <dbReference type="ARBA" id="ARBA00022679"/>
    </source>
</evidence>
<gene>
    <name evidence="7" type="ORF">SAMN04487973_10851</name>
</gene>
<comment type="subcellular location">
    <subcellularLocation>
        <location evidence="1">Cell membrane</location>
        <topology evidence="1">Peripheral membrane protein</topology>
    </subcellularLocation>
</comment>
<proteinExistence type="inferred from homology"/>
<dbReference type="InterPro" id="IPR051612">
    <property type="entry name" value="Teichoic_Acid_Biosynth"/>
</dbReference>
<evidence type="ECO:0000256" key="1">
    <source>
        <dbReference type="ARBA" id="ARBA00004202"/>
    </source>
</evidence>
<dbReference type="InterPro" id="IPR043148">
    <property type="entry name" value="TagF_C"/>
</dbReference>
<dbReference type="Proteomes" id="UP000182818">
    <property type="component" value="Unassembled WGS sequence"/>
</dbReference>
<evidence type="ECO:0000256" key="6">
    <source>
        <dbReference type="ARBA" id="ARBA00023136"/>
    </source>
</evidence>
<dbReference type="RefSeq" id="WP_057806105.1">
    <property type="nucleotide sequence ID" value="NZ_BJYP01000017.1"/>
</dbReference>
<protein>
    <submittedName>
        <fullName evidence="7">CDP-glycerol glycerophosphotransferase, TagB/SpsB family</fullName>
    </submittedName>
</protein>
<keyword evidence="8" id="KW-1185">Reference proteome</keyword>
<dbReference type="Gene3D" id="3.40.50.11820">
    <property type="match status" value="1"/>
</dbReference>
<evidence type="ECO:0000313" key="7">
    <source>
        <dbReference type="EMBL" id="SER51432.1"/>
    </source>
</evidence>
<evidence type="ECO:0000256" key="2">
    <source>
        <dbReference type="ARBA" id="ARBA00010488"/>
    </source>
</evidence>
<dbReference type="GeneID" id="76043498"/>
<dbReference type="InterPro" id="IPR007554">
    <property type="entry name" value="Glycerophosphate_synth"/>
</dbReference>
<dbReference type="InterPro" id="IPR043149">
    <property type="entry name" value="TagF_N"/>
</dbReference>
<organism evidence="7 8">
    <name type="scientific">Pediococcus ethanolidurans</name>
    <dbReference type="NCBI Taxonomy" id="319653"/>
    <lineage>
        <taxon>Bacteria</taxon>
        <taxon>Bacillati</taxon>
        <taxon>Bacillota</taxon>
        <taxon>Bacilli</taxon>
        <taxon>Lactobacillales</taxon>
        <taxon>Lactobacillaceae</taxon>
        <taxon>Pediococcus</taxon>
    </lineage>
</organism>
<dbReference type="PANTHER" id="PTHR37316:SF1">
    <property type="entry name" value="TEICHOIC ACID GLYCEROL-PHOSPHATE PRIMASE"/>
    <property type="match status" value="1"/>
</dbReference>
<accession>A0A1H9PTB5</accession>
<dbReference type="EMBL" id="FOGK01000008">
    <property type="protein sequence ID" value="SER51432.1"/>
    <property type="molecule type" value="Genomic_DNA"/>
</dbReference>
<keyword evidence="4" id="KW-0808">Transferase</keyword>
<dbReference type="Pfam" id="PF04464">
    <property type="entry name" value="Glyphos_transf"/>
    <property type="match status" value="1"/>
</dbReference>
<keyword evidence="6" id="KW-0472">Membrane</keyword>
<evidence type="ECO:0000256" key="3">
    <source>
        <dbReference type="ARBA" id="ARBA00022475"/>
    </source>
</evidence>
<keyword evidence="3" id="KW-1003">Cell membrane</keyword>
<sequence>MKTIYMFLVRLWSSIFAGQRKTQITYLMSFGNNNEFVIKLAQRVAPLKLTIFYQTKIEKDAKELSELENAQLIKFDNGFSLFLKLIPTLMRSKLILIDNYFPFMGAIVKTKQMRVTQLWHANGAIKEFGFSDPSTSQRSLSAQSRFQKVYDATDDIVVGSQKMASVFRINYRLDGHQMRTLGYPRSDKFKNNEWMTQVRTHFFKSYPKLKDKRLILYAPTYRKDVQFSFAPNFENLKLPQNAVLILRLHPHLQDLEKYWEQKASFITSIDPKISTDELLTVADTLITDYSSILFDYTLLDNARHIGLFTFDQNKFKKTVGLQNDFSDEFHAIIISTVPQLSDFLVNPKDQTNIIKEINNNWNEFNDGKATDRTINFLMERSEI</sequence>
<comment type="caution">
    <text evidence="7">The sequence shown here is derived from an EMBL/GenBank/DDBJ whole genome shotgun (WGS) entry which is preliminary data.</text>
</comment>
<dbReference type="PANTHER" id="PTHR37316">
    <property type="entry name" value="TEICHOIC ACID GLYCEROL-PHOSPHATE PRIMASE"/>
    <property type="match status" value="1"/>
</dbReference>
<comment type="similarity">
    <text evidence="2">Belongs to the CDP-glycerol glycerophosphotransferase family.</text>
</comment>
<name>A0A1H9PTB5_9LACO</name>
<dbReference type="Gene3D" id="3.40.50.12580">
    <property type="match status" value="1"/>
</dbReference>
<keyword evidence="5" id="KW-0777">Teichoic acid biosynthesis</keyword>
<evidence type="ECO:0000256" key="5">
    <source>
        <dbReference type="ARBA" id="ARBA00022944"/>
    </source>
</evidence>
<reference evidence="7 8" key="1">
    <citation type="submission" date="2016-10" db="EMBL/GenBank/DDBJ databases">
        <authorList>
            <person name="Varghese N."/>
            <person name="Submissions S."/>
        </authorList>
    </citation>
    <scope>NUCLEOTIDE SEQUENCE [LARGE SCALE GENOMIC DNA]</scope>
    <source>
        <strain evidence="7 8">CGMCC 1.3889</strain>
    </source>
</reference>